<feature type="region of interest" description="Disordered" evidence="1">
    <location>
        <begin position="74"/>
        <end position="110"/>
    </location>
</feature>
<protein>
    <submittedName>
        <fullName evidence="2">Uncharacterized protein</fullName>
    </submittedName>
</protein>
<accession>A0A8H6WUD5</accession>
<proteinExistence type="predicted"/>
<comment type="caution">
    <text evidence="2">The sequence shown here is derived from an EMBL/GenBank/DDBJ whole genome shotgun (WGS) entry which is preliminary data.</text>
</comment>
<feature type="region of interest" description="Disordered" evidence="1">
    <location>
        <begin position="1"/>
        <end position="31"/>
    </location>
</feature>
<organism evidence="2 3">
    <name type="scientific">Mycena sanguinolenta</name>
    <dbReference type="NCBI Taxonomy" id="230812"/>
    <lineage>
        <taxon>Eukaryota</taxon>
        <taxon>Fungi</taxon>
        <taxon>Dikarya</taxon>
        <taxon>Basidiomycota</taxon>
        <taxon>Agaricomycotina</taxon>
        <taxon>Agaricomycetes</taxon>
        <taxon>Agaricomycetidae</taxon>
        <taxon>Agaricales</taxon>
        <taxon>Marasmiineae</taxon>
        <taxon>Mycenaceae</taxon>
        <taxon>Mycena</taxon>
    </lineage>
</organism>
<sequence length="177" mass="19941">MSTRTSRSKPCTPRASRRSPAECLATQRKGRMHASTLTLSLRGGPDSRADRVLLRILPAHLPRSWTAWAVFPASHTSTPNASTRTRRTQAQERAASRERPPGELDGYPESRSGARMMIHRTPSLCRPNARLGSTGPRLVFLPRRVQARWWRESRGRVQAHADELPSRVLALRIHDDL</sequence>
<gene>
    <name evidence="2" type="ORF">MSAN_02489000</name>
</gene>
<dbReference type="AlphaFoldDB" id="A0A8H6WUD5"/>
<reference evidence="2" key="1">
    <citation type="submission" date="2020-05" db="EMBL/GenBank/DDBJ databases">
        <title>Mycena genomes resolve the evolution of fungal bioluminescence.</title>
        <authorList>
            <person name="Tsai I.J."/>
        </authorList>
    </citation>
    <scope>NUCLEOTIDE SEQUENCE</scope>
    <source>
        <strain evidence="2">160909Yilan</strain>
    </source>
</reference>
<keyword evidence="3" id="KW-1185">Reference proteome</keyword>
<dbReference type="Proteomes" id="UP000623467">
    <property type="component" value="Unassembled WGS sequence"/>
</dbReference>
<name>A0A8H6WUD5_9AGAR</name>
<dbReference type="EMBL" id="JACAZH010000085">
    <property type="protein sequence ID" value="KAF7328284.1"/>
    <property type="molecule type" value="Genomic_DNA"/>
</dbReference>
<evidence type="ECO:0000313" key="2">
    <source>
        <dbReference type="EMBL" id="KAF7328284.1"/>
    </source>
</evidence>
<evidence type="ECO:0000256" key="1">
    <source>
        <dbReference type="SAM" id="MobiDB-lite"/>
    </source>
</evidence>
<evidence type="ECO:0000313" key="3">
    <source>
        <dbReference type="Proteomes" id="UP000623467"/>
    </source>
</evidence>